<dbReference type="AlphaFoldDB" id="A0A8H2JNR4"/>
<evidence type="ECO:0000256" key="1">
    <source>
        <dbReference type="ARBA" id="ARBA00007228"/>
    </source>
</evidence>
<evidence type="ECO:0000313" key="8">
    <source>
        <dbReference type="Proteomes" id="UP000307702"/>
    </source>
</evidence>
<keyword evidence="3 7" id="KW-0808">Transferase</keyword>
<dbReference type="Gene3D" id="3.40.1280.10">
    <property type="match status" value="1"/>
</dbReference>
<dbReference type="InterPro" id="IPR029026">
    <property type="entry name" value="tRNA_m1G_MTases_N"/>
</dbReference>
<organism evidence="7 8">
    <name type="scientific">Colwellia ponticola</name>
    <dbReference type="NCBI Taxonomy" id="2304625"/>
    <lineage>
        <taxon>Bacteria</taxon>
        <taxon>Pseudomonadati</taxon>
        <taxon>Pseudomonadota</taxon>
        <taxon>Gammaproteobacteria</taxon>
        <taxon>Alteromonadales</taxon>
        <taxon>Colwelliaceae</taxon>
        <taxon>Colwellia</taxon>
    </lineage>
</organism>
<evidence type="ECO:0000256" key="2">
    <source>
        <dbReference type="ARBA" id="ARBA00022603"/>
    </source>
</evidence>
<feature type="domain" description="tRNA/rRNA methyltransferase SpoU type" evidence="6">
    <location>
        <begin position="16"/>
        <end position="160"/>
    </location>
</feature>
<dbReference type="RefSeq" id="WP_138619999.1">
    <property type="nucleotide sequence ID" value="NZ_SZVP01000001.1"/>
</dbReference>
<dbReference type="InterPro" id="IPR029028">
    <property type="entry name" value="Alpha/beta_knot_MTases"/>
</dbReference>
<evidence type="ECO:0000313" key="7">
    <source>
        <dbReference type="EMBL" id="TMM47466.1"/>
    </source>
</evidence>
<dbReference type="GO" id="GO:0005829">
    <property type="term" value="C:cytosol"/>
    <property type="evidence" value="ECO:0007669"/>
    <property type="project" value="TreeGrafter"/>
</dbReference>
<protein>
    <submittedName>
        <fullName evidence="7">RNA methyltransferase</fullName>
    </submittedName>
</protein>
<reference evidence="7 8" key="1">
    <citation type="submission" date="2019-05" db="EMBL/GenBank/DDBJ databases">
        <title>Colwellia ponticola sp. nov., isolated from seawater.</title>
        <authorList>
            <person name="Yoon J.-H."/>
        </authorList>
    </citation>
    <scope>NUCLEOTIDE SEQUENCE [LARGE SCALE GENOMIC DNA]</scope>
    <source>
        <strain evidence="7 8">OISW-25</strain>
    </source>
</reference>
<dbReference type="CDD" id="cd18098">
    <property type="entry name" value="SpoU-like"/>
    <property type="match status" value="1"/>
</dbReference>
<dbReference type="GO" id="GO:0003723">
    <property type="term" value="F:RNA binding"/>
    <property type="evidence" value="ECO:0007669"/>
    <property type="project" value="InterPro"/>
</dbReference>
<dbReference type="InterPro" id="IPR001537">
    <property type="entry name" value="SpoU_MeTrfase"/>
</dbReference>
<gene>
    <name evidence="7" type="ORF">FCS21_00275</name>
</gene>
<comment type="caution">
    <text evidence="7">The sequence shown here is derived from an EMBL/GenBank/DDBJ whole genome shotgun (WGS) entry which is preliminary data.</text>
</comment>
<proteinExistence type="inferred from homology"/>
<keyword evidence="4" id="KW-0949">S-adenosyl-L-methionine</keyword>
<dbReference type="Proteomes" id="UP000307702">
    <property type="component" value="Unassembled WGS sequence"/>
</dbReference>
<dbReference type="PANTHER" id="PTHR42786:SF6">
    <property type="entry name" value="TRNA_RRNA METHYLTRANSFERASE SPOU TYPE DOMAIN-CONTAINING PROTEIN"/>
    <property type="match status" value="1"/>
</dbReference>
<keyword evidence="8" id="KW-1185">Reference proteome</keyword>
<dbReference type="OrthoDB" id="4578643at2"/>
<evidence type="ECO:0000259" key="6">
    <source>
        <dbReference type="Pfam" id="PF00588"/>
    </source>
</evidence>
<comment type="similarity">
    <text evidence="1">Belongs to the class IV-like SAM-binding methyltransferase superfamily. RNA methyltransferase TrmH family.</text>
</comment>
<evidence type="ECO:0000256" key="3">
    <source>
        <dbReference type="ARBA" id="ARBA00022679"/>
    </source>
</evidence>
<dbReference type="GO" id="GO:0008173">
    <property type="term" value="F:RNA methyltransferase activity"/>
    <property type="evidence" value="ECO:0007669"/>
    <property type="project" value="InterPro"/>
</dbReference>
<evidence type="ECO:0000256" key="4">
    <source>
        <dbReference type="ARBA" id="ARBA00022691"/>
    </source>
</evidence>
<accession>A0A8H2JNR4</accession>
<keyword evidence="2 7" id="KW-0489">Methyltransferase</keyword>
<dbReference type="PANTHER" id="PTHR42786">
    <property type="entry name" value="TRNA/RRNA METHYLTRANSFERASE"/>
    <property type="match status" value="1"/>
</dbReference>
<sequence>MTRNMNDKNHQEKAHISIALTNPKSPTNVGAVMRAAGCYQADQVLYTGRRYEQAAKYNKDTLKTDTKNAQDKIPLVAVDDFINIKDLVENIPKTAKIICVDLVEGAIPLPHFVHPQQAVYIFGPEDGTIKQQVIDCADDVVYVPTVGCMNLAASVNVLLYDRLAKSMVGQNTGQLTDTQLAGAKLADNELIRRSRDTNNTVKVKQC</sequence>
<dbReference type="Pfam" id="PF00588">
    <property type="entry name" value="SpoU_methylase"/>
    <property type="match status" value="1"/>
</dbReference>
<dbReference type="SUPFAM" id="SSF75217">
    <property type="entry name" value="alpha/beta knot"/>
    <property type="match status" value="1"/>
</dbReference>
<feature type="region of interest" description="Disordered" evidence="5">
    <location>
        <begin position="1"/>
        <end position="20"/>
    </location>
</feature>
<name>A0A8H2JNR4_9GAMM</name>
<feature type="compositionally biased region" description="Basic and acidic residues" evidence="5">
    <location>
        <begin position="1"/>
        <end position="15"/>
    </location>
</feature>
<dbReference type="InterPro" id="IPR004384">
    <property type="entry name" value="RNA_MeTrfase_TrmJ/LasT"/>
</dbReference>
<evidence type="ECO:0000256" key="5">
    <source>
        <dbReference type="SAM" id="MobiDB-lite"/>
    </source>
</evidence>
<dbReference type="GO" id="GO:0002128">
    <property type="term" value="P:tRNA nucleoside ribose methylation"/>
    <property type="evidence" value="ECO:0007669"/>
    <property type="project" value="TreeGrafter"/>
</dbReference>
<dbReference type="EMBL" id="SZVP01000001">
    <property type="protein sequence ID" value="TMM47466.1"/>
    <property type="molecule type" value="Genomic_DNA"/>
</dbReference>